<sequence length="138" mass="14810">MALQAQLRKASSGPSPESFLSQLSGYNCTETHGQDSDRSEASLILVAIPYEDSWSEGEQGPLALDQTCSGAPDSEADRIDNNHEDPLKHAGVYTAEEVALITREKLTPVSTWISSNACSTSSRRSANTCTTAGRSMRC</sequence>
<reference evidence="2" key="3">
    <citation type="submission" date="2025-09" db="UniProtKB">
        <authorList>
            <consortium name="Ensembl"/>
        </authorList>
    </citation>
    <scope>IDENTIFICATION</scope>
</reference>
<dbReference type="GO" id="GO:0044545">
    <property type="term" value="C:NSL complex"/>
    <property type="evidence" value="ECO:0007669"/>
    <property type="project" value="TreeGrafter"/>
</dbReference>
<dbReference type="PANTHER" id="PTHR13453">
    <property type="entry name" value="KAT8 REGULATORY NSL COMPLEX SUBUNIT 2"/>
    <property type="match status" value="1"/>
</dbReference>
<name>A0A4W5R542_9TELE</name>
<dbReference type="Ensembl" id="ENSHHUT00000083642.1">
    <property type="protein sequence ID" value="ENSHHUP00000081063.1"/>
    <property type="gene ID" value="ENSHHUG00000047158.1"/>
</dbReference>
<dbReference type="Proteomes" id="UP000314982">
    <property type="component" value="Unassembled WGS sequence"/>
</dbReference>
<accession>A0A4W5R542</accession>
<reference evidence="2" key="2">
    <citation type="submission" date="2025-08" db="UniProtKB">
        <authorList>
            <consortium name="Ensembl"/>
        </authorList>
    </citation>
    <scope>IDENTIFICATION</scope>
</reference>
<reference evidence="3" key="1">
    <citation type="submission" date="2018-06" db="EMBL/GenBank/DDBJ databases">
        <title>Genome assembly of Danube salmon.</title>
        <authorList>
            <person name="Macqueen D.J."/>
            <person name="Gundappa M.K."/>
        </authorList>
    </citation>
    <scope>NUCLEOTIDE SEQUENCE [LARGE SCALE GENOMIC DNA]</scope>
</reference>
<evidence type="ECO:0000256" key="1">
    <source>
        <dbReference type="SAM" id="MobiDB-lite"/>
    </source>
</evidence>
<dbReference type="GeneTree" id="ENSGT00940000155808"/>
<feature type="region of interest" description="Disordered" evidence="1">
    <location>
        <begin position="1"/>
        <end position="39"/>
    </location>
</feature>
<dbReference type="InterPro" id="IPR026316">
    <property type="entry name" value="NSL2"/>
</dbReference>
<proteinExistence type="predicted"/>
<organism evidence="2 3">
    <name type="scientific">Hucho hucho</name>
    <name type="common">huchen</name>
    <dbReference type="NCBI Taxonomy" id="62062"/>
    <lineage>
        <taxon>Eukaryota</taxon>
        <taxon>Metazoa</taxon>
        <taxon>Chordata</taxon>
        <taxon>Craniata</taxon>
        <taxon>Vertebrata</taxon>
        <taxon>Euteleostomi</taxon>
        <taxon>Actinopterygii</taxon>
        <taxon>Neopterygii</taxon>
        <taxon>Teleostei</taxon>
        <taxon>Protacanthopterygii</taxon>
        <taxon>Salmoniformes</taxon>
        <taxon>Salmonidae</taxon>
        <taxon>Salmoninae</taxon>
        <taxon>Hucho</taxon>
    </lineage>
</organism>
<feature type="compositionally biased region" description="Polar residues" evidence="1">
    <location>
        <begin position="12"/>
        <end position="31"/>
    </location>
</feature>
<dbReference type="AlphaFoldDB" id="A0A4W5R542"/>
<dbReference type="PANTHER" id="PTHR13453:SF1">
    <property type="entry name" value="KAT8 REGULATORY NSL COMPLEX SUBUNIT 2"/>
    <property type="match status" value="1"/>
</dbReference>
<keyword evidence="3" id="KW-1185">Reference proteome</keyword>
<protein>
    <submittedName>
        <fullName evidence="2">KAT8 regulatory NSL complex subunit 2</fullName>
    </submittedName>
</protein>
<evidence type="ECO:0000313" key="3">
    <source>
        <dbReference type="Proteomes" id="UP000314982"/>
    </source>
</evidence>
<evidence type="ECO:0000313" key="2">
    <source>
        <dbReference type="Ensembl" id="ENSHHUP00000081063.1"/>
    </source>
</evidence>